<evidence type="ECO:0000256" key="1">
    <source>
        <dbReference type="SAM" id="Phobius"/>
    </source>
</evidence>
<evidence type="ECO:0000313" key="3">
    <source>
        <dbReference type="EMBL" id="THJ32039.1"/>
    </source>
</evidence>
<keyword evidence="4" id="KW-1185">Reference proteome</keyword>
<name>A0A4S5BIR1_9BURK</name>
<dbReference type="RefSeq" id="WP_136407204.1">
    <property type="nucleotide sequence ID" value="NZ_SSWX01000018.1"/>
</dbReference>
<dbReference type="EMBL" id="SSWX01000018">
    <property type="protein sequence ID" value="THJ32039.1"/>
    <property type="molecule type" value="Genomic_DNA"/>
</dbReference>
<dbReference type="Proteomes" id="UP000306236">
    <property type="component" value="Unassembled WGS sequence"/>
</dbReference>
<keyword evidence="1" id="KW-1133">Transmembrane helix</keyword>
<feature type="transmembrane region" description="Helical" evidence="1">
    <location>
        <begin position="175"/>
        <end position="194"/>
    </location>
</feature>
<evidence type="ECO:0000313" key="4">
    <source>
        <dbReference type="Proteomes" id="UP000306236"/>
    </source>
</evidence>
<dbReference type="PANTHER" id="PTHR23028">
    <property type="entry name" value="ACETYLTRANSFERASE"/>
    <property type="match status" value="1"/>
</dbReference>
<keyword evidence="1" id="KW-0472">Membrane</keyword>
<dbReference type="InterPro" id="IPR002656">
    <property type="entry name" value="Acyl_transf_3_dom"/>
</dbReference>
<comment type="caution">
    <text evidence="3">The sequence shown here is derived from an EMBL/GenBank/DDBJ whole genome shotgun (WGS) entry which is preliminary data.</text>
</comment>
<feature type="transmembrane region" description="Helical" evidence="1">
    <location>
        <begin position="228"/>
        <end position="245"/>
    </location>
</feature>
<keyword evidence="3" id="KW-0012">Acyltransferase</keyword>
<dbReference type="OrthoDB" id="9767863at2"/>
<dbReference type="InterPro" id="IPR050879">
    <property type="entry name" value="Acyltransferase_3"/>
</dbReference>
<dbReference type="AlphaFoldDB" id="A0A4S5BIR1"/>
<dbReference type="GO" id="GO:0016747">
    <property type="term" value="F:acyltransferase activity, transferring groups other than amino-acyl groups"/>
    <property type="evidence" value="ECO:0007669"/>
    <property type="project" value="InterPro"/>
</dbReference>
<feature type="transmembrane region" description="Helical" evidence="1">
    <location>
        <begin position="84"/>
        <end position="106"/>
    </location>
</feature>
<keyword evidence="3" id="KW-0808">Transferase</keyword>
<feature type="transmembrane region" description="Helical" evidence="1">
    <location>
        <begin position="305"/>
        <end position="326"/>
    </location>
</feature>
<organism evidence="3 4">
    <name type="scientific">Lampropedia aestuarii</name>
    <dbReference type="NCBI Taxonomy" id="2562762"/>
    <lineage>
        <taxon>Bacteria</taxon>
        <taxon>Pseudomonadati</taxon>
        <taxon>Pseudomonadota</taxon>
        <taxon>Betaproteobacteria</taxon>
        <taxon>Burkholderiales</taxon>
        <taxon>Comamonadaceae</taxon>
        <taxon>Lampropedia</taxon>
    </lineage>
</organism>
<keyword evidence="1" id="KW-0812">Transmembrane</keyword>
<evidence type="ECO:0000259" key="2">
    <source>
        <dbReference type="Pfam" id="PF01757"/>
    </source>
</evidence>
<feature type="transmembrane region" description="Helical" evidence="1">
    <location>
        <begin position="148"/>
        <end position="168"/>
    </location>
</feature>
<gene>
    <name evidence="3" type="ORF">E8K88_13510</name>
</gene>
<protein>
    <submittedName>
        <fullName evidence="3">Acyltransferase</fullName>
    </submittedName>
</protein>
<feature type="transmembrane region" description="Helical" evidence="1">
    <location>
        <begin position="16"/>
        <end position="35"/>
    </location>
</feature>
<dbReference type="Pfam" id="PF01757">
    <property type="entry name" value="Acyl_transf_3"/>
    <property type="match status" value="1"/>
</dbReference>
<proteinExistence type="predicted"/>
<feature type="domain" description="Acyltransferase 3" evidence="2">
    <location>
        <begin position="13"/>
        <end position="322"/>
    </location>
</feature>
<feature type="transmembrane region" description="Helical" evidence="1">
    <location>
        <begin position="200"/>
        <end position="219"/>
    </location>
</feature>
<feature type="transmembrane region" description="Helical" evidence="1">
    <location>
        <begin position="42"/>
        <end position="64"/>
    </location>
</feature>
<reference evidence="3 4" key="1">
    <citation type="submission" date="2019-04" db="EMBL/GenBank/DDBJ databases">
        <title>Lampropedia sp YIM MLB12 draf genome.</title>
        <authorList>
            <person name="Wang Y.-X."/>
        </authorList>
    </citation>
    <scope>NUCLEOTIDE SEQUENCE [LARGE SCALE GENOMIC DNA]</scope>
    <source>
        <strain evidence="3 4">YIM MLB12</strain>
    </source>
</reference>
<accession>A0A4S5BIR1</accession>
<sequence length="339" mass="39050">MKSKNISAVHSNNFDFIRIIAALAVLYSHHFALTAQMEPSFFGLHSLGGAAVLVFFVVSGYLVTASWYNDPNIFRFAWRRALRIWPALTLVVACTAFILGPIVTSLPLQDYFTHRATYDYFHILRMNIVFVLPGVFENNPYPLGVNGSLWTIPLEVRCYIVLAALGLFGLLKNKYIFLGSIVAYMIWFTLKSSADIYQKIHYAREFSAFFLAGAGLFALKEHWQKKPRVVLALCIIIATILWSIGWRYMAAWVFVPYAIIFFGTSNTRIINQFGRWGDPSYGIYLIAYPIQQTVIKYLWPSWGFWETMAISALITVCLAYLSWNYIEKWFLKFKPKRKK</sequence>